<reference evidence="1" key="1">
    <citation type="submission" date="2014-09" db="EMBL/GenBank/DDBJ databases">
        <authorList>
            <person name="Magalhaes I.L.F."/>
            <person name="Oliveira U."/>
            <person name="Santos F.R."/>
            <person name="Vidigal T.H.D.A."/>
            <person name="Brescovit A.D."/>
            <person name="Santos A.J."/>
        </authorList>
    </citation>
    <scope>NUCLEOTIDE SEQUENCE</scope>
    <source>
        <tissue evidence="1">Shoot tissue taken approximately 20 cm above the soil surface</tissue>
    </source>
</reference>
<name>A0A0A9ECL1_ARUDO</name>
<protein>
    <submittedName>
        <fullName evidence="1">Cholesterol transport protein</fullName>
    </submittedName>
</protein>
<accession>A0A0A9ECL1</accession>
<sequence>MEVTALQMISHHAANSIKILVHAVQAEPAIIVQRASYSWTCIMDVHPQLNSKINFHGFLMHFHQVIVLKEEKELIRQVWISVVTKVALYKRLHSEHTILPLISRVTMLTQ</sequence>
<reference evidence="1" key="2">
    <citation type="journal article" date="2015" name="Data Brief">
        <title>Shoot transcriptome of the giant reed, Arundo donax.</title>
        <authorList>
            <person name="Barrero R.A."/>
            <person name="Guerrero F.D."/>
            <person name="Moolhuijzen P."/>
            <person name="Goolsby J.A."/>
            <person name="Tidwell J."/>
            <person name="Bellgard S.E."/>
            <person name="Bellgard M.I."/>
        </authorList>
    </citation>
    <scope>NUCLEOTIDE SEQUENCE</scope>
    <source>
        <tissue evidence="1">Shoot tissue taken approximately 20 cm above the soil surface</tissue>
    </source>
</reference>
<dbReference type="AlphaFoldDB" id="A0A0A9ECL1"/>
<dbReference type="EMBL" id="GBRH01204118">
    <property type="protein sequence ID" value="JAD93777.1"/>
    <property type="molecule type" value="Transcribed_RNA"/>
</dbReference>
<proteinExistence type="predicted"/>
<organism evidence="1">
    <name type="scientific">Arundo donax</name>
    <name type="common">Giant reed</name>
    <name type="synonym">Donax arundinaceus</name>
    <dbReference type="NCBI Taxonomy" id="35708"/>
    <lineage>
        <taxon>Eukaryota</taxon>
        <taxon>Viridiplantae</taxon>
        <taxon>Streptophyta</taxon>
        <taxon>Embryophyta</taxon>
        <taxon>Tracheophyta</taxon>
        <taxon>Spermatophyta</taxon>
        <taxon>Magnoliopsida</taxon>
        <taxon>Liliopsida</taxon>
        <taxon>Poales</taxon>
        <taxon>Poaceae</taxon>
        <taxon>PACMAD clade</taxon>
        <taxon>Arundinoideae</taxon>
        <taxon>Arundineae</taxon>
        <taxon>Arundo</taxon>
    </lineage>
</organism>
<evidence type="ECO:0000313" key="1">
    <source>
        <dbReference type="EMBL" id="JAD93777.1"/>
    </source>
</evidence>